<protein>
    <submittedName>
        <fullName evidence="1">Uncharacterized protein</fullName>
    </submittedName>
</protein>
<evidence type="ECO:0000313" key="2">
    <source>
        <dbReference type="Proteomes" id="UP000230886"/>
    </source>
</evidence>
<proteinExistence type="predicted"/>
<reference evidence="1 2" key="1">
    <citation type="submission" date="2017-07" db="EMBL/GenBank/DDBJ databases">
        <title>Draft sequence of Rhodococcus enclensis 23b-28.</title>
        <authorList>
            <person name="Besaury L."/>
            <person name="Sancelme M."/>
            <person name="Amato P."/>
            <person name="Lallement A."/>
            <person name="Delort A.-M."/>
        </authorList>
    </citation>
    <scope>NUCLEOTIDE SEQUENCE [LARGE SCALE GENOMIC DNA]</scope>
    <source>
        <strain evidence="1 2">23b-28</strain>
    </source>
</reference>
<dbReference type="Proteomes" id="UP000230886">
    <property type="component" value="Unassembled WGS sequence"/>
</dbReference>
<dbReference type="AlphaFoldDB" id="A0A2A5IYW1"/>
<accession>A0A2A5IYW1</accession>
<dbReference type="EMBL" id="NOVD01000068">
    <property type="protein sequence ID" value="PCK22518.1"/>
    <property type="molecule type" value="Genomic_DNA"/>
</dbReference>
<name>A0A2A5IYW1_RHOSG</name>
<dbReference type="RefSeq" id="WP_099698957.1">
    <property type="nucleotide sequence ID" value="NZ_NOVD01000068.1"/>
</dbReference>
<organism evidence="1 2">
    <name type="scientific">Rhodococcus qingshengii</name>
    <dbReference type="NCBI Taxonomy" id="334542"/>
    <lineage>
        <taxon>Bacteria</taxon>
        <taxon>Bacillati</taxon>
        <taxon>Actinomycetota</taxon>
        <taxon>Actinomycetes</taxon>
        <taxon>Mycobacteriales</taxon>
        <taxon>Nocardiaceae</taxon>
        <taxon>Rhodococcus</taxon>
        <taxon>Rhodococcus erythropolis group</taxon>
    </lineage>
</organism>
<comment type="caution">
    <text evidence="1">The sequence shown here is derived from an EMBL/GenBank/DDBJ whole genome shotgun (WGS) entry which is preliminary data.</text>
</comment>
<gene>
    <name evidence="1" type="ORF">CHR55_32190</name>
</gene>
<evidence type="ECO:0000313" key="1">
    <source>
        <dbReference type="EMBL" id="PCK22518.1"/>
    </source>
</evidence>
<sequence length="111" mass="12366">MIDTHGWVDAWPEHPNIHWLTPPRKVLVDMDIALGLARHTPRADRIPLHVKATAIHIDGIMAGTQFAWLRTTTSLWIAVVKVAATSGNHQNTITLDLCVTEDAISLPIDHR</sequence>